<proteinExistence type="predicted"/>
<dbReference type="EMBL" id="FNDE01000017">
    <property type="protein sequence ID" value="SDH23084.1"/>
    <property type="molecule type" value="Genomic_DNA"/>
</dbReference>
<dbReference type="GO" id="GO:0004803">
    <property type="term" value="F:transposase activity"/>
    <property type="evidence" value="ECO:0007669"/>
    <property type="project" value="InterPro"/>
</dbReference>
<dbReference type="Proteomes" id="UP000198956">
    <property type="component" value="Unassembled WGS sequence"/>
</dbReference>
<dbReference type="InterPro" id="IPR008490">
    <property type="entry name" value="Transposase_InsH_N"/>
</dbReference>
<name>A0A1G8AQB8_ANETH</name>
<evidence type="ECO:0000313" key="4">
    <source>
        <dbReference type="EMBL" id="SDH23084.1"/>
    </source>
</evidence>
<sequence>MYSIRQGHLFSLQDLLDLEPTERYTAIFEGINIMPLLKIVSKKVCEGAPQSLNYPAMIYSLFARILEGIPTIKLLVRRLKTDVLFRLDCGFSFFDRVPSEASFSRLIRRIKSSNVLDEINHALVLQAVEEGFIDGNHIAIDATDVEARDQAPQKEEVEVQQPVKEPKKRGRKKKEAYEAWKKEQEEIENHLPLFEQKIEKQLDYTFGELQKEMPNAPRWGIKKNSENKNVFWYGYKLHLAVETKSQYLLAHLLSSGNMNDAKAAIPLLKGVAERFPFLNITKVMADAGYDYNPIYEQIYRMKADGIIAYNKRNEAPPIGVDKYFAPTCVREHSYRYDSYDAKYETLKYTRPKECKGCPLADDTLCQKVIKIKKTIDLRRYPAPARGSKTWKKLYKERTSVERVNAYLKEYFQLNNVRYRSGELAKVHVDLLCLLFNASKLAVDRINTKLNDKAA</sequence>
<reference evidence="4 5" key="1">
    <citation type="submission" date="2016-10" db="EMBL/GenBank/DDBJ databases">
        <authorList>
            <person name="de Groot N.N."/>
        </authorList>
    </citation>
    <scope>NUCLEOTIDE SEQUENCE [LARGE SCALE GENOMIC DNA]</scope>
    <source>
        <strain evidence="4 5">L 420-91</strain>
    </source>
</reference>
<dbReference type="RefSeq" id="WP_091260583.1">
    <property type="nucleotide sequence ID" value="NZ_FNDE01000017.1"/>
</dbReference>
<evidence type="ECO:0000256" key="1">
    <source>
        <dbReference type="SAM" id="MobiDB-lite"/>
    </source>
</evidence>
<feature type="region of interest" description="Disordered" evidence="1">
    <location>
        <begin position="149"/>
        <end position="173"/>
    </location>
</feature>
<evidence type="ECO:0000259" key="3">
    <source>
        <dbReference type="Pfam" id="PF05598"/>
    </source>
</evidence>
<dbReference type="GO" id="GO:0003677">
    <property type="term" value="F:DNA binding"/>
    <property type="evidence" value="ECO:0007669"/>
    <property type="project" value="InterPro"/>
</dbReference>
<protein>
    <submittedName>
        <fullName evidence="4">Transposase</fullName>
    </submittedName>
</protein>
<dbReference type="AlphaFoldDB" id="A0A1G8AQB8"/>
<dbReference type="GO" id="GO:0006313">
    <property type="term" value="P:DNA transposition"/>
    <property type="evidence" value="ECO:0007669"/>
    <property type="project" value="InterPro"/>
</dbReference>
<organism evidence="4 5">
    <name type="scientific">Aneurinibacillus thermoaerophilus</name>
    <dbReference type="NCBI Taxonomy" id="143495"/>
    <lineage>
        <taxon>Bacteria</taxon>
        <taxon>Bacillati</taxon>
        <taxon>Bacillota</taxon>
        <taxon>Bacilli</taxon>
        <taxon>Bacillales</taxon>
        <taxon>Paenibacillaceae</taxon>
        <taxon>Aneurinibacillus group</taxon>
        <taxon>Aneurinibacillus</taxon>
    </lineage>
</organism>
<accession>A0A1G8AQB8</accession>
<gene>
    <name evidence="4" type="ORF">SAMN04489735_101744</name>
</gene>
<dbReference type="PANTHER" id="PTHR33408:SF2">
    <property type="entry name" value="TRANSPOSASE DDE DOMAIN-CONTAINING PROTEIN"/>
    <property type="match status" value="1"/>
</dbReference>
<dbReference type="Pfam" id="PF05598">
    <property type="entry name" value="DUF772"/>
    <property type="match status" value="1"/>
</dbReference>
<evidence type="ECO:0000259" key="2">
    <source>
        <dbReference type="Pfam" id="PF01609"/>
    </source>
</evidence>
<feature type="domain" description="Transposase InsH N-terminal" evidence="3">
    <location>
        <begin position="21"/>
        <end position="109"/>
    </location>
</feature>
<dbReference type="PANTHER" id="PTHR33408">
    <property type="entry name" value="TRANSPOSASE"/>
    <property type="match status" value="1"/>
</dbReference>
<dbReference type="InterPro" id="IPR002559">
    <property type="entry name" value="Transposase_11"/>
</dbReference>
<dbReference type="OrthoDB" id="5751230at2"/>
<dbReference type="Pfam" id="PF01609">
    <property type="entry name" value="DDE_Tnp_1"/>
    <property type="match status" value="1"/>
</dbReference>
<evidence type="ECO:0000313" key="5">
    <source>
        <dbReference type="Proteomes" id="UP000198956"/>
    </source>
</evidence>
<feature type="domain" description="Transposase IS4-like" evidence="2">
    <location>
        <begin position="136"/>
        <end position="436"/>
    </location>
</feature>